<dbReference type="EMBL" id="VSRR010009449">
    <property type="protein sequence ID" value="MPC50348.1"/>
    <property type="molecule type" value="Genomic_DNA"/>
</dbReference>
<keyword evidence="1" id="KW-0812">Transmembrane</keyword>
<keyword evidence="1" id="KW-0472">Membrane</keyword>
<organism evidence="2 3">
    <name type="scientific">Portunus trituberculatus</name>
    <name type="common">Swimming crab</name>
    <name type="synonym">Neptunus trituberculatus</name>
    <dbReference type="NCBI Taxonomy" id="210409"/>
    <lineage>
        <taxon>Eukaryota</taxon>
        <taxon>Metazoa</taxon>
        <taxon>Ecdysozoa</taxon>
        <taxon>Arthropoda</taxon>
        <taxon>Crustacea</taxon>
        <taxon>Multicrustacea</taxon>
        <taxon>Malacostraca</taxon>
        <taxon>Eumalacostraca</taxon>
        <taxon>Eucarida</taxon>
        <taxon>Decapoda</taxon>
        <taxon>Pleocyemata</taxon>
        <taxon>Brachyura</taxon>
        <taxon>Eubrachyura</taxon>
        <taxon>Portunoidea</taxon>
        <taxon>Portunidae</taxon>
        <taxon>Portuninae</taxon>
        <taxon>Portunus</taxon>
    </lineage>
</organism>
<comment type="caution">
    <text evidence="2">The sequence shown here is derived from an EMBL/GenBank/DDBJ whole genome shotgun (WGS) entry which is preliminary data.</text>
</comment>
<reference evidence="2 3" key="1">
    <citation type="submission" date="2019-05" db="EMBL/GenBank/DDBJ databases">
        <title>Another draft genome of Portunus trituberculatus and its Hox gene families provides insights of decapod evolution.</title>
        <authorList>
            <person name="Jeong J.-H."/>
            <person name="Song I."/>
            <person name="Kim S."/>
            <person name="Choi T."/>
            <person name="Kim D."/>
            <person name="Ryu S."/>
            <person name="Kim W."/>
        </authorList>
    </citation>
    <scope>NUCLEOTIDE SEQUENCE [LARGE SCALE GENOMIC DNA]</scope>
    <source>
        <tissue evidence="2">Muscle</tissue>
    </source>
</reference>
<feature type="transmembrane region" description="Helical" evidence="1">
    <location>
        <begin position="27"/>
        <end position="48"/>
    </location>
</feature>
<dbReference type="Proteomes" id="UP000324222">
    <property type="component" value="Unassembled WGS sequence"/>
</dbReference>
<accession>A0A5B7FZP4</accession>
<keyword evidence="1" id="KW-1133">Transmembrane helix</keyword>
<proteinExistence type="predicted"/>
<dbReference type="AlphaFoldDB" id="A0A5B7FZP4"/>
<gene>
    <name evidence="2" type="ORF">E2C01_044176</name>
</gene>
<evidence type="ECO:0000256" key="1">
    <source>
        <dbReference type="SAM" id="Phobius"/>
    </source>
</evidence>
<sequence>MVTLTLRFKVNSALNCRRTLADVRARVASLLYCCFENAVSVMGFYVPLGMERRLRAQITSLSSSPSPTFPLGRLSVLQAPGSYMQKGRRAVPDTTRRLAREKTLTGIGRFGKLASLV</sequence>
<evidence type="ECO:0000313" key="2">
    <source>
        <dbReference type="EMBL" id="MPC50348.1"/>
    </source>
</evidence>
<keyword evidence="3" id="KW-1185">Reference proteome</keyword>
<evidence type="ECO:0000313" key="3">
    <source>
        <dbReference type="Proteomes" id="UP000324222"/>
    </source>
</evidence>
<protein>
    <submittedName>
        <fullName evidence="2">Uncharacterized protein</fullName>
    </submittedName>
</protein>
<name>A0A5B7FZP4_PORTR</name>